<dbReference type="Gene3D" id="3.40.50.150">
    <property type="entry name" value="Vaccinia Virus protein VP39"/>
    <property type="match status" value="1"/>
</dbReference>
<keyword evidence="3" id="KW-0949">S-adenosyl-L-methionine</keyword>
<evidence type="ECO:0000256" key="1">
    <source>
        <dbReference type="ARBA" id="ARBA00022603"/>
    </source>
</evidence>
<dbReference type="PANTHER" id="PTHR43464:SF19">
    <property type="entry name" value="UBIQUINONE BIOSYNTHESIS O-METHYLTRANSFERASE, MITOCHONDRIAL"/>
    <property type="match status" value="1"/>
</dbReference>
<dbReference type="InterPro" id="IPR013216">
    <property type="entry name" value="Methyltransf_11"/>
</dbReference>
<evidence type="ECO:0000259" key="4">
    <source>
        <dbReference type="Pfam" id="PF08241"/>
    </source>
</evidence>
<keyword evidence="6" id="KW-1185">Reference proteome</keyword>
<accession>A0A437LV01</accession>
<comment type="caution">
    <text evidence="5">The sequence shown here is derived from an EMBL/GenBank/DDBJ whole genome shotgun (WGS) entry which is preliminary data.</text>
</comment>
<dbReference type="RefSeq" id="WP_127746778.1">
    <property type="nucleotide sequence ID" value="NZ_SACN01000006.1"/>
</dbReference>
<organism evidence="5 6">
    <name type="scientific">Sphingomonas crocodyli</name>
    <dbReference type="NCBI Taxonomy" id="1979270"/>
    <lineage>
        <taxon>Bacteria</taxon>
        <taxon>Pseudomonadati</taxon>
        <taxon>Pseudomonadota</taxon>
        <taxon>Alphaproteobacteria</taxon>
        <taxon>Sphingomonadales</taxon>
        <taxon>Sphingomonadaceae</taxon>
        <taxon>Sphingomonas</taxon>
    </lineage>
</organism>
<dbReference type="OrthoDB" id="9777638at2"/>
<evidence type="ECO:0000313" key="6">
    <source>
        <dbReference type="Proteomes" id="UP000282971"/>
    </source>
</evidence>
<keyword evidence="2 5" id="KW-0808">Transferase</keyword>
<dbReference type="CDD" id="cd02440">
    <property type="entry name" value="AdoMet_MTases"/>
    <property type="match status" value="1"/>
</dbReference>
<dbReference type="GO" id="GO:0032259">
    <property type="term" value="P:methylation"/>
    <property type="evidence" value="ECO:0007669"/>
    <property type="project" value="UniProtKB-KW"/>
</dbReference>
<sequence length="245" mass="27496">MTKDAERDYLSKTGENGRLHSLRKPFADPDSWALLASMGFIMEQLPPPPARILDLGCGGGWTSKFLAMRGYAVVGQDIAPDMVALAEENRDRSPDPLDLRFVQSDYETLPFDGEFDAAIFFDCLHHADDEVAAIRSAYRALKPGGILITHEPGEGHAAMPHSIEAMRQFGVNERDMPPHLIIRAGREVGFRDAHVFPMPDDVRKIFYMSRRAPLNPKRAIYRAYKALMMALRPDLTRSAIVVMEK</sequence>
<proteinExistence type="predicted"/>
<reference evidence="5 6" key="1">
    <citation type="submission" date="2019-01" db="EMBL/GenBank/DDBJ databases">
        <authorList>
            <person name="Chen W.-M."/>
        </authorList>
    </citation>
    <scope>NUCLEOTIDE SEQUENCE [LARGE SCALE GENOMIC DNA]</scope>
    <source>
        <strain evidence="5 6">CCP-7</strain>
    </source>
</reference>
<dbReference type="EMBL" id="SACN01000006">
    <property type="protein sequence ID" value="RVT89188.1"/>
    <property type="molecule type" value="Genomic_DNA"/>
</dbReference>
<dbReference type="GO" id="GO:0008757">
    <property type="term" value="F:S-adenosylmethionine-dependent methyltransferase activity"/>
    <property type="evidence" value="ECO:0007669"/>
    <property type="project" value="InterPro"/>
</dbReference>
<protein>
    <submittedName>
        <fullName evidence="5">Class I SAM-dependent methyltransferase</fullName>
    </submittedName>
</protein>
<name>A0A437LV01_9SPHN</name>
<dbReference type="Proteomes" id="UP000282971">
    <property type="component" value="Unassembled WGS sequence"/>
</dbReference>
<evidence type="ECO:0000313" key="5">
    <source>
        <dbReference type="EMBL" id="RVT89188.1"/>
    </source>
</evidence>
<gene>
    <name evidence="5" type="ORF">EOD43_23030</name>
</gene>
<dbReference type="InterPro" id="IPR029063">
    <property type="entry name" value="SAM-dependent_MTases_sf"/>
</dbReference>
<dbReference type="PANTHER" id="PTHR43464">
    <property type="entry name" value="METHYLTRANSFERASE"/>
    <property type="match status" value="1"/>
</dbReference>
<dbReference type="SUPFAM" id="SSF53335">
    <property type="entry name" value="S-adenosyl-L-methionine-dependent methyltransferases"/>
    <property type="match status" value="1"/>
</dbReference>
<dbReference type="Pfam" id="PF08241">
    <property type="entry name" value="Methyltransf_11"/>
    <property type="match status" value="1"/>
</dbReference>
<keyword evidence="1 5" id="KW-0489">Methyltransferase</keyword>
<dbReference type="AlphaFoldDB" id="A0A437LV01"/>
<evidence type="ECO:0000256" key="2">
    <source>
        <dbReference type="ARBA" id="ARBA00022679"/>
    </source>
</evidence>
<evidence type="ECO:0000256" key="3">
    <source>
        <dbReference type="ARBA" id="ARBA00022691"/>
    </source>
</evidence>
<feature type="domain" description="Methyltransferase type 11" evidence="4">
    <location>
        <begin position="53"/>
        <end position="148"/>
    </location>
</feature>